<dbReference type="STRING" id="150033.RV14_GL001179"/>
<dbReference type="OrthoDB" id="2199523at2"/>
<protein>
    <submittedName>
        <fullName evidence="1">Uncharacterized protein</fullName>
    </submittedName>
</protein>
<organism evidence="1 2">
    <name type="scientific">Enterococcus ratti</name>
    <dbReference type="NCBI Taxonomy" id="150033"/>
    <lineage>
        <taxon>Bacteria</taxon>
        <taxon>Bacillati</taxon>
        <taxon>Bacillota</taxon>
        <taxon>Bacilli</taxon>
        <taxon>Lactobacillales</taxon>
        <taxon>Enterococcaceae</taxon>
        <taxon>Enterococcus</taxon>
    </lineage>
</organism>
<dbReference type="Proteomes" id="UP000182152">
    <property type="component" value="Unassembled WGS sequence"/>
</dbReference>
<keyword evidence="2" id="KW-1185">Reference proteome</keyword>
<dbReference type="EMBL" id="JXLB01000024">
    <property type="protein sequence ID" value="OJG78422.1"/>
    <property type="molecule type" value="Genomic_DNA"/>
</dbReference>
<evidence type="ECO:0000313" key="1">
    <source>
        <dbReference type="EMBL" id="OJG78422.1"/>
    </source>
</evidence>
<dbReference type="AlphaFoldDB" id="A0A1L8WCI7"/>
<evidence type="ECO:0000313" key="2">
    <source>
        <dbReference type="Proteomes" id="UP000182152"/>
    </source>
</evidence>
<proteinExistence type="predicted"/>
<dbReference type="RefSeq" id="WP_071856130.1">
    <property type="nucleotide sequence ID" value="NZ_JXLB01000024.1"/>
</dbReference>
<gene>
    <name evidence="1" type="ORF">RV14_GL001179</name>
</gene>
<comment type="caution">
    <text evidence="1">The sequence shown here is derived from an EMBL/GenBank/DDBJ whole genome shotgun (WGS) entry which is preliminary data.</text>
</comment>
<sequence>MRRVEINMREADESDYGWAYLEPYLSKQGEKKRPVYQALEQIFREHEMYKAIVDNLSSMHKDLSNQLEKIQKEVHFTLLRSGDAEKSARTLLHLWNSYNFDNDVTNYLPMSELVTPPMEKAMNEVGKYYKELAAKKRSRSESLLTASDDSTLSNTEKILQEKESINLSDGNEVKETFSDWIS</sequence>
<accession>A0A1L8WCI7</accession>
<name>A0A1L8WCI7_9ENTE</name>
<reference evidence="1 2" key="1">
    <citation type="submission" date="2014-12" db="EMBL/GenBank/DDBJ databases">
        <title>Draft genome sequences of 29 type strains of Enterococci.</title>
        <authorList>
            <person name="Zhong Z."/>
            <person name="Sun Z."/>
            <person name="Liu W."/>
            <person name="Zhang W."/>
            <person name="Zhang H."/>
        </authorList>
    </citation>
    <scope>NUCLEOTIDE SEQUENCE [LARGE SCALE GENOMIC DNA]</scope>
    <source>
        <strain evidence="1 2">DSM 15687</strain>
    </source>
</reference>